<feature type="non-terminal residue" evidence="3">
    <location>
        <position position="235"/>
    </location>
</feature>
<sequence length="235" mass="27206">MTNLVKKAVIKLTIFVPLAIIIMTIFSLPLMGIPPLGSLLFPGNGVWKVPGELPTAERLNVAGLRGEVTVIRDDWGIPHIFAEYEEDLFFAQGYCHAQDRLFQMDMWRRQVQGRMSEIVGESMLSSDKIMLTRGMVDSAIKTDELLRKMHANGTLEFFSSFERYVDGINFYIESHNDFIPLEYHLMDFKPTKWTTVDTLCLVQEMARQMSWNNHDLERYVTLQSLNYTYYNELFG</sequence>
<keyword evidence="2" id="KW-0472">Membrane</keyword>
<dbReference type="SUPFAM" id="SSF56235">
    <property type="entry name" value="N-terminal nucleophile aminohydrolases (Ntn hydrolases)"/>
    <property type="match status" value="1"/>
</dbReference>
<evidence type="ECO:0000256" key="1">
    <source>
        <dbReference type="ARBA" id="ARBA00006586"/>
    </source>
</evidence>
<dbReference type="PANTHER" id="PTHR34218">
    <property type="entry name" value="PEPTIDASE S45 PENICILLIN AMIDASE"/>
    <property type="match status" value="1"/>
</dbReference>
<proteinExistence type="inferred from homology"/>
<dbReference type="AlphaFoldDB" id="X1CJY4"/>
<evidence type="ECO:0008006" key="4">
    <source>
        <dbReference type="Google" id="ProtNLM"/>
    </source>
</evidence>
<dbReference type="InterPro" id="IPR002692">
    <property type="entry name" value="S45"/>
</dbReference>
<dbReference type="InterPro" id="IPR029055">
    <property type="entry name" value="Ntn_hydrolases_N"/>
</dbReference>
<dbReference type="EMBL" id="BART01019811">
    <property type="protein sequence ID" value="GAG96523.1"/>
    <property type="molecule type" value="Genomic_DNA"/>
</dbReference>
<name>X1CJY4_9ZZZZ</name>
<protein>
    <recommendedName>
        <fullName evidence="4">Penicillin acylase family protein</fullName>
    </recommendedName>
</protein>
<dbReference type="Gene3D" id="1.10.439.10">
    <property type="entry name" value="Penicillin Amidohydrolase, domain 1"/>
    <property type="match status" value="1"/>
</dbReference>
<comment type="caution">
    <text evidence="3">The sequence shown here is derived from an EMBL/GenBank/DDBJ whole genome shotgun (WGS) entry which is preliminary data.</text>
</comment>
<evidence type="ECO:0000313" key="3">
    <source>
        <dbReference type="EMBL" id="GAG96523.1"/>
    </source>
</evidence>
<feature type="transmembrane region" description="Helical" evidence="2">
    <location>
        <begin position="12"/>
        <end position="32"/>
    </location>
</feature>
<dbReference type="GO" id="GO:0017000">
    <property type="term" value="P:antibiotic biosynthetic process"/>
    <property type="evidence" value="ECO:0007669"/>
    <property type="project" value="InterPro"/>
</dbReference>
<dbReference type="GO" id="GO:0016811">
    <property type="term" value="F:hydrolase activity, acting on carbon-nitrogen (but not peptide) bonds, in linear amides"/>
    <property type="evidence" value="ECO:0007669"/>
    <property type="project" value="InterPro"/>
</dbReference>
<gene>
    <name evidence="3" type="ORF">S01H4_36968</name>
</gene>
<keyword evidence="2" id="KW-0812">Transmembrane</keyword>
<comment type="similarity">
    <text evidence="1">Belongs to the peptidase S45 family.</text>
</comment>
<accession>X1CJY4</accession>
<reference evidence="3" key="1">
    <citation type="journal article" date="2014" name="Front. Microbiol.">
        <title>High frequency of phylogenetically diverse reductive dehalogenase-homologous genes in deep subseafloor sedimentary metagenomes.</title>
        <authorList>
            <person name="Kawai M."/>
            <person name="Futagami T."/>
            <person name="Toyoda A."/>
            <person name="Takaki Y."/>
            <person name="Nishi S."/>
            <person name="Hori S."/>
            <person name="Arai W."/>
            <person name="Tsubouchi T."/>
            <person name="Morono Y."/>
            <person name="Uchiyama I."/>
            <person name="Ito T."/>
            <person name="Fujiyama A."/>
            <person name="Inagaki F."/>
            <person name="Takami H."/>
        </authorList>
    </citation>
    <scope>NUCLEOTIDE SEQUENCE</scope>
    <source>
        <strain evidence="3">Expedition CK06-06</strain>
    </source>
</reference>
<keyword evidence="2" id="KW-1133">Transmembrane helix</keyword>
<dbReference type="PANTHER" id="PTHR34218:SF4">
    <property type="entry name" value="ACYL-HOMOSERINE LACTONE ACYLASE QUIP"/>
    <property type="match status" value="1"/>
</dbReference>
<dbReference type="InterPro" id="IPR023343">
    <property type="entry name" value="Penicillin_amidase_dom1"/>
</dbReference>
<evidence type="ECO:0000256" key="2">
    <source>
        <dbReference type="SAM" id="Phobius"/>
    </source>
</evidence>
<dbReference type="Pfam" id="PF01804">
    <property type="entry name" value="Penicil_amidase"/>
    <property type="match status" value="1"/>
</dbReference>
<organism evidence="3">
    <name type="scientific">marine sediment metagenome</name>
    <dbReference type="NCBI Taxonomy" id="412755"/>
    <lineage>
        <taxon>unclassified sequences</taxon>
        <taxon>metagenomes</taxon>
        <taxon>ecological metagenomes</taxon>
    </lineage>
</organism>